<dbReference type="InterPro" id="IPR036259">
    <property type="entry name" value="MFS_trans_sf"/>
</dbReference>
<proteinExistence type="predicted"/>
<keyword evidence="3 4" id="KW-0472">Membrane</keyword>
<dbReference type="GO" id="GO:0005886">
    <property type="term" value="C:plasma membrane"/>
    <property type="evidence" value="ECO:0007669"/>
    <property type="project" value="TreeGrafter"/>
</dbReference>
<protein>
    <submittedName>
        <fullName evidence="6">MFS transporter</fullName>
    </submittedName>
</protein>
<feature type="transmembrane region" description="Helical" evidence="4">
    <location>
        <begin position="46"/>
        <end position="66"/>
    </location>
</feature>
<sequence>MEGATGRERSAAIAAAIACITLVGIGLSLSVPLLSLEMERMGVSKVWIGANTAVAGLASIVVVPFVPRLAARVGVLPMLVAAVLTLTLVLPLFKVFPSFPLWFPLRFVFAASLGVLFVLSEYWINAAAPPARRGFVMGIYATVLSLGFVIGPALLSLVGTSGWPPYLIGAVLFLVGLVPLMAARGVSPAIERGGRRTILSFLLAAPAATLAALVFGMVETGCFALLPIYGLANGFDPEGAAFLVGVLSIGSVVLQVPIGVLSDRADRRLVLLGIAALGLAGALLIPVAMQRTALLYPLLVVWGGVVGGLYTVGLAHLGARFHGAELATANAAFVVLYNVGLVAGPPVVGLFMDASRDGFAMRQPCFSPPISRSS</sequence>
<keyword evidence="7" id="KW-1185">Reference proteome</keyword>
<dbReference type="OrthoDB" id="9797524at2"/>
<gene>
    <name evidence="6" type="ORF">F0L46_01520</name>
</gene>
<dbReference type="SUPFAM" id="SSF103473">
    <property type="entry name" value="MFS general substrate transporter"/>
    <property type="match status" value="1"/>
</dbReference>
<dbReference type="InterPro" id="IPR011701">
    <property type="entry name" value="MFS"/>
</dbReference>
<dbReference type="InterPro" id="IPR020846">
    <property type="entry name" value="MFS_dom"/>
</dbReference>
<comment type="caution">
    <text evidence="6">The sequence shown here is derived from an EMBL/GenBank/DDBJ whole genome shotgun (WGS) entry which is preliminary data.</text>
</comment>
<feature type="transmembrane region" description="Helical" evidence="4">
    <location>
        <begin position="12"/>
        <end position="34"/>
    </location>
</feature>
<evidence type="ECO:0000313" key="7">
    <source>
        <dbReference type="Proteomes" id="UP000323142"/>
    </source>
</evidence>
<dbReference type="InterPro" id="IPR047200">
    <property type="entry name" value="MFS_YcaD-like"/>
</dbReference>
<evidence type="ECO:0000256" key="4">
    <source>
        <dbReference type="SAM" id="Phobius"/>
    </source>
</evidence>
<evidence type="ECO:0000313" key="6">
    <source>
        <dbReference type="EMBL" id="KAA2243958.1"/>
    </source>
</evidence>
<feature type="domain" description="Major facilitator superfamily (MFS) profile" evidence="5">
    <location>
        <begin position="12"/>
        <end position="374"/>
    </location>
</feature>
<dbReference type="Pfam" id="PF07690">
    <property type="entry name" value="MFS_1"/>
    <property type="match status" value="1"/>
</dbReference>
<keyword evidence="1 4" id="KW-0812">Transmembrane</keyword>
<reference evidence="6 7" key="1">
    <citation type="submission" date="2019-09" db="EMBL/GenBank/DDBJ databases">
        <title>Salinarimonas rosea gen. nov., sp. nov., a new member of the a-2 subgroup of the Proteobacteria.</title>
        <authorList>
            <person name="Liu J."/>
        </authorList>
    </citation>
    <scope>NUCLEOTIDE SEQUENCE [LARGE SCALE GENOMIC DNA]</scope>
    <source>
        <strain evidence="6 7">BN140002</strain>
    </source>
</reference>
<organism evidence="6 7">
    <name type="scientific">Salinarimonas soli</name>
    <dbReference type="NCBI Taxonomy" id="1638099"/>
    <lineage>
        <taxon>Bacteria</taxon>
        <taxon>Pseudomonadati</taxon>
        <taxon>Pseudomonadota</taxon>
        <taxon>Alphaproteobacteria</taxon>
        <taxon>Hyphomicrobiales</taxon>
        <taxon>Salinarimonadaceae</taxon>
        <taxon>Salinarimonas</taxon>
    </lineage>
</organism>
<dbReference type="EMBL" id="VUOA01000005">
    <property type="protein sequence ID" value="KAA2243958.1"/>
    <property type="molecule type" value="Genomic_DNA"/>
</dbReference>
<name>A0A5B2VZ55_9HYPH</name>
<feature type="transmembrane region" description="Helical" evidence="4">
    <location>
        <begin position="269"/>
        <end position="289"/>
    </location>
</feature>
<evidence type="ECO:0000256" key="1">
    <source>
        <dbReference type="ARBA" id="ARBA00022692"/>
    </source>
</evidence>
<keyword evidence="2 4" id="KW-1133">Transmembrane helix</keyword>
<evidence type="ECO:0000256" key="3">
    <source>
        <dbReference type="ARBA" id="ARBA00023136"/>
    </source>
</evidence>
<dbReference type="Proteomes" id="UP000323142">
    <property type="component" value="Unassembled WGS sequence"/>
</dbReference>
<dbReference type="RefSeq" id="WP_149815270.1">
    <property type="nucleotide sequence ID" value="NZ_VUOA01000005.1"/>
</dbReference>
<feature type="transmembrane region" description="Helical" evidence="4">
    <location>
        <begin position="240"/>
        <end position="262"/>
    </location>
</feature>
<dbReference type="AlphaFoldDB" id="A0A5B2VZ55"/>
<dbReference type="CDD" id="cd17477">
    <property type="entry name" value="MFS_YcaD_like"/>
    <property type="match status" value="1"/>
</dbReference>
<feature type="transmembrane region" description="Helical" evidence="4">
    <location>
        <begin position="166"/>
        <end position="186"/>
    </location>
</feature>
<feature type="transmembrane region" description="Helical" evidence="4">
    <location>
        <begin position="105"/>
        <end position="124"/>
    </location>
</feature>
<reference evidence="6 7" key="2">
    <citation type="submission" date="2019-09" db="EMBL/GenBank/DDBJ databases">
        <authorList>
            <person name="Jin C."/>
        </authorList>
    </citation>
    <scope>NUCLEOTIDE SEQUENCE [LARGE SCALE GENOMIC DNA]</scope>
    <source>
        <strain evidence="6 7">BN140002</strain>
    </source>
</reference>
<dbReference type="PROSITE" id="PS50850">
    <property type="entry name" value="MFS"/>
    <property type="match status" value="1"/>
</dbReference>
<accession>A0A5B2VZ55</accession>
<dbReference type="PANTHER" id="PTHR23521">
    <property type="entry name" value="TRANSPORTER MFS SUPERFAMILY"/>
    <property type="match status" value="1"/>
</dbReference>
<feature type="transmembrane region" description="Helical" evidence="4">
    <location>
        <begin position="331"/>
        <end position="352"/>
    </location>
</feature>
<feature type="transmembrane region" description="Helical" evidence="4">
    <location>
        <begin position="73"/>
        <end position="93"/>
    </location>
</feature>
<dbReference type="PANTHER" id="PTHR23521:SF3">
    <property type="entry name" value="MFS TRANSPORTER"/>
    <property type="match status" value="1"/>
</dbReference>
<evidence type="ECO:0000259" key="5">
    <source>
        <dbReference type="PROSITE" id="PS50850"/>
    </source>
</evidence>
<dbReference type="Gene3D" id="1.20.1250.20">
    <property type="entry name" value="MFS general substrate transporter like domains"/>
    <property type="match status" value="2"/>
</dbReference>
<dbReference type="GO" id="GO:0022857">
    <property type="term" value="F:transmembrane transporter activity"/>
    <property type="evidence" value="ECO:0007669"/>
    <property type="project" value="InterPro"/>
</dbReference>
<feature type="transmembrane region" description="Helical" evidence="4">
    <location>
        <begin position="295"/>
        <end position="319"/>
    </location>
</feature>
<evidence type="ECO:0000256" key="2">
    <source>
        <dbReference type="ARBA" id="ARBA00022989"/>
    </source>
</evidence>
<feature type="transmembrane region" description="Helical" evidence="4">
    <location>
        <begin position="198"/>
        <end position="228"/>
    </location>
</feature>
<feature type="transmembrane region" description="Helical" evidence="4">
    <location>
        <begin position="136"/>
        <end position="160"/>
    </location>
</feature>